<organism evidence="2 3">
    <name type="scientific">Rhodococcus daqingensis</name>
    <dbReference type="NCBI Taxonomy" id="2479363"/>
    <lineage>
        <taxon>Bacteria</taxon>
        <taxon>Bacillati</taxon>
        <taxon>Actinomycetota</taxon>
        <taxon>Actinomycetes</taxon>
        <taxon>Mycobacteriales</taxon>
        <taxon>Nocardiaceae</taxon>
        <taxon>Rhodococcus</taxon>
    </lineage>
</organism>
<sequence length="66" mass="7377">MIEVLVANRTLAHEAAAARGESKGRKPRFRWMLAGRGVRGRTGDDHGESSPGTRLWAPDENCMMRR</sequence>
<feature type="region of interest" description="Disordered" evidence="1">
    <location>
        <begin position="35"/>
        <end position="66"/>
    </location>
</feature>
<evidence type="ECO:0000256" key="1">
    <source>
        <dbReference type="SAM" id="MobiDB-lite"/>
    </source>
</evidence>
<name>A0ABW2RSF6_9NOCA</name>
<keyword evidence="3" id="KW-1185">Reference proteome</keyword>
<dbReference type="EMBL" id="JBHTCS010000001">
    <property type="protein sequence ID" value="MFC7446481.1"/>
    <property type="molecule type" value="Genomic_DNA"/>
</dbReference>
<evidence type="ECO:0000313" key="2">
    <source>
        <dbReference type="EMBL" id="MFC7446481.1"/>
    </source>
</evidence>
<dbReference type="RefSeq" id="WP_378400682.1">
    <property type="nucleotide sequence ID" value="NZ_JBHTCS010000001.1"/>
</dbReference>
<protein>
    <submittedName>
        <fullName evidence="2">Uncharacterized protein</fullName>
    </submittedName>
</protein>
<gene>
    <name evidence="2" type="ORF">ACFQS9_01110</name>
</gene>
<proteinExistence type="predicted"/>
<comment type="caution">
    <text evidence="2">The sequence shown here is derived from an EMBL/GenBank/DDBJ whole genome shotgun (WGS) entry which is preliminary data.</text>
</comment>
<reference evidence="3" key="1">
    <citation type="journal article" date="2019" name="Int. J. Syst. Evol. Microbiol.">
        <title>The Global Catalogue of Microorganisms (GCM) 10K type strain sequencing project: providing services to taxonomists for standard genome sequencing and annotation.</title>
        <authorList>
            <consortium name="The Broad Institute Genomics Platform"/>
            <consortium name="The Broad Institute Genome Sequencing Center for Infectious Disease"/>
            <person name="Wu L."/>
            <person name="Ma J."/>
        </authorList>
    </citation>
    <scope>NUCLEOTIDE SEQUENCE [LARGE SCALE GENOMIC DNA]</scope>
    <source>
        <strain evidence="3">ICMP 19430</strain>
    </source>
</reference>
<accession>A0ABW2RSF6</accession>
<dbReference type="Proteomes" id="UP001596484">
    <property type="component" value="Unassembled WGS sequence"/>
</dbReference>
<evidence type="ECO:0000313" key="3">
    <source>
        <dbReference type="Proteomes" id="UP001596484"/>
    </source>
</evidence>